<dbReference type="AlphaFoldDB" id="A0A1Z4VRC9"/>
<dbReference type="InterPro" id="IPR006665">
    <property type="entry name" value="OmpA-like"/>
</dbReference>
<dbReference type="RefSeq" id="WP_157745553.1">
    <property type="nucleotide sequence ID" value="NZ_AP018052.1"/>
</dbReference>
<dbReference type="KEGG" id="ttc:FOKN1_1803"/>
<organism evidence="6 7">
    <name type="scientific">Thiohalobacter thiocyanaticus</name>
    <dbReference type="NCBI Taxonomy" id="585455"/>
    <lineage>
        <taxon>Bacteria</taxon>
        <taxon>Pseudomonadati</taxon>
        <taxon>Pseudomonadota</taxon>
        <taxon>Gammaproteobacteria</taxon>
        <taxon>Thiohalobacterales</taxon>
        <taxon>Thiohalobacteraceae</taxon>
        <taxon>Thiohalobacter</taxon>
    </lineage>
</organism>
<feature type="chain" id="PRO_5012080128" evidence="4">
    <location>
        <begin position="26"/>
        <end position="290"/>
    </location>
</feature>
<evidence type="ECO:0000256" key="2">
    <source>
        <dbReference type="ARBA" id="ARBA00023136"/>
    </source>
</evidence>
<dbReference type="SUPFAM" id="SSF103088">
    <property type="entry name" value="OmpA-like"/>
    <property type="match status" value="1"/>
</dbReference>
<dbReference type="PRINTS" id="PR01023">
    <property type="entry name" value="NAFLGMOTY"/>
</dbReference>
<dbReference type="OrthoDB" id="5793320at2"/>
<comment type="subcellular location">
    <subcellularLocation>
        <location evidence="1">Cell outer membrane</location>
    </subcellularLocation>
</comment>
<dbReference type="Gene3D" id="2.60.40.2540">
    <property type="match status" value="1"/>
</dbReference>
<dbReference type="Pfam" id="PF18393">
    <property type="entry name" value="MotY_N"/>
    <property type="match status" value="1"/>
</dbReference>
<dbReference type="CDD" id="cd07185">
    <property type="entry name" value="OmpA_C-like"/>
    <property type="match status" value="1"/>
</dbReference>
<dbReference type="PRINTS" id="PR01021">
    <property type="entry name" value="OMPADOMAIN"/>
</dbReference>
<dbReference type="InterPro" id="IPR036737">
    <property type="entry name" value="OmpA-like_sf"/>
</dbReference>
<feature type="signal peptide" evidence="4">
    <location>
        <begin position="1"/>
        <end position="25"/>
    </location>
</feature>
<evidence type="ECO:0000313" key="7">
    <source>
        <dbReference type="Proteomes" id="UP000218765"/>
    </source>
</evidence>
<evidence type="ECO:0000313" key="6">
    <source>
        <dbReference type="EMBL" id="BAZ94189.1"/>
    </source>
</evidence>
<keyword evidence="6" id="KW-0969">Cilium</keyword>
<dbReference type="InterPro" id="IPR006664">
    <property type="entry name" value="OMP_bac"/>
</dbReference>
<dbReference type="InterPro" id="IPR050330">
    <property type="entry name" value="Bact_OuterMem_StrucFunc"/>
</dbReference>
<keyword evidence="4" id="KW-0732">Signal</keyword>
<keyword evidence="6" id="KW-0966">Cell projection</keyword>
<keyword evidence="2 3" id="KW-0472">Membrane</keyword>
<dbReference type="GO" id="GO:0009279">
    <property type="term" value="C:cell outer membrane"/>
    <property type="evidence" value="ECO:0007669"/>
    <property type="project" value="UniProtKB-SubCell"/>
</dbReference>
<keyword evidence="7" id="KW-1185">Reference proteome</keyword>
<evidence type="ECO:0000256" key="4">
    <source>
        <dbReference type="SAM" id="SignalP"/>
    </source>
</evidence>
<dbReference type="EMBL" id="AP018052">
    <property type="protein sequence ID" value="BAZ94189.1"/>
    <property type="molecule type" value="Genomic_DNA"/>
</dbReference>
<name>A0A1Z4VRC9_9GAMM</name>
<gene>
    <name evidence="6" type="ORF">FOKN1_1803</name>
</gene>
<dbReference type="InterPro" id="IPR041544">
    <property type="entry name" value="MotY_N"/>
</dbReference>
<dbReference type="PANTHER" id="PTHR30329">
    <property type="entry name" value="STATOR ELEMENT OF FLAGELLAR MOTOR COMPLEX"/>
    <property type="match status" value="1"/>
</dbReference>
<evidence type="ECO:0000256" key="3">
    <source>
        <dbReference type="PROSITE-ProRule" id="PRU00473"/>
    </source>
</evidence>
<proteinExistence type="predicted"/>
<accession>A0A1Z4VRC9</accession>
<dbReference type="Gene3D" id="3.30.1330.60">
    <property type="entry name" value="OmpA-like domain"/>
    <property type="match status" value="1"/>
</dbReference>
<feature type="domain" description="OmpA-like" evidence="5">
    <location>
        <begin position="177"/>
        <end position="290"/>
    </location>
</feature>
<evidence type="ECO:0000259" key="5">
    <source>
        <dbReference type="PROSITE" id="PS51123"/>
    </source>
</evidence>
<dbReference type="PANTHER" id="PTHR30329:SF17">
    <property type="entry name" value="LIPOPROTEIN YFIB-RELATED"/>
    <property type="match status" value="1"/>
</dbReference>
<sequence>MSRSRIRHCWFIALGLGLGIPAAPAQIPAQHYQADFETADWRVQADGRACALSHEVPGFGSVRFVQRWAEPLRFQVQVPMAVTDYTAVTIRSTPAPWQHHAQGRDIGRVPVTGTMQPLDLRGATVRTLLHELEQGHFTRLDWQPVQASAEPLAVTVSAVRLRQALPAFQRCLAGIMQLDFMPSGEYSVTFDSNSTRLGYLARRALEPAVQRYKAGRGITRVVVAGHSDRSGTAMANERISLARARAVRDYLTRRGIPASRIEVRGYGERWQPDPGNPAGNRRATVWLVEK</sequence>
<dbReference type="PROSITE" id="PS51123">
    <property type="entry name" value="OMPA_2"/>
    <property type="match status" value="1"/>
</dbReference>
<dbReference type="Pfam" id="PF00691">
    <property type="entry name" value="OmpA"/>
    <property type="match status" value="1"/>
</dbReference>
<protein>
    <submittedName>
        <fullName evidence="6">Sodium-type flagellar protein MotY</fullName>
    </submittedName>
</protein>
<dbReference type="Proteomes" id="UP000218765">
    <property type="component" value="Chromosome"/>
</dbReference>
<evidence type="ECO:0000256" key="1">
    <source>
        <dbReference type="ARBA" id="ARBA00004442"/>
    </source>
</evidence>
<reference evidence="6" key="1">
    <citation type="submission" date="2017-05" db="EMBL/GenBank/DDBJ databases">
        <title>Thiocyanate degradation by Thiohalobacter thiocyanaticus FOKN1.</title>
        <authorList>
            <person name="Oshiki M."/>
            <person name="Fukushima T."/>
            <person name="Kawano S."/>
            <person name="Nakagawa J."/>
        </authorList>
    </citation>
    <scope>NUCLEOTIDE SEQUENCE [LARGE SCALE GENOMIC DNA]</scope>
    <source>
        <strain evidence="6">FOKN1</strain>
    </source>
</reference>
<keyword evidence="6" id="KW-0282">Flagellum</keyword>